<dbReference type="AlphaFoldDB" id="A0A437MGM9"/>
<dbReference type="EMBL" id="SACL01000003">
    <property type="protein sequence ID" value="RVT96810.1"/>
    <property type="molecule type" value="Genomic_DNA"/>
</dbReference>
<gene>
    <name evidence="1" type="ORF">EOD42_10410</name>
</gene>
<dbReference type="Proteomes" id="UP000282957">
    <property type="component" value="Unassembled WGS sequence"/>
</dbReference>
<evidence type="ECO:0000313" key="2">
    <source>
        <dbReference type="Proteomes" id="UP000282957"/>
    </source>
</evidence>
<proteinExistence type="predicted"/>
<sequence>MPTAAMMTGMQGVFLVAAELSRRGFIVSPTSRSAAGADLLVTDQMCKKAWSVQVKTNSKIAKYWLVGKHAISVKSTSHVYVLVNLKGMERPEFVVADSIHVASKTRTKNRKTGSTFWSFYREDRQYDEDQDWGAVFGNPHAVEAAELPPEPPES</sequence>
<keyword evidence="2" id="KW-1185">Reference proteome</keyword>
<comment type="caution">
    <text evidence="1">The sequence shown here is derived from an EMBL/GenBank/DDBJ whole genome shotgun (WGS) entry which is preliminary data.</text>
</comment>
<organism evidence="1 2">
    <name type="scientific">Rhodovarius crocodyli</name>
    <dbReference type="NCBI Taxonomy" id="1979269"/>
    <lineage>
        <taxon>Bacteria</taxon>
        <taxon>Pseudomonadati</taxon>
        <taxon>Pseudomonadota</taxon>
        <taxon>Alphaproteobacteria</taxon>
        <taxon>Acetobacterales</taxon>
        <taxon>Roseomonadaceae</taxon>
        <taxon>Rhodovarius</taxon>
    </lineage>
</organism>
<dbReference type="RefSeq" id="WP_127787459.1">
    <property type="nucleotide sequence ID" value="NZ_SACL01000003.1"/>
</dbReference>
<name>A0A437MGM9_9PROT</name>
<evidence type="ECO:0000313" key="1">
    <source>
        <dbReference type="EMBL" id="RVT96810.1"/>
    </source>
</evidence>
<evidence type="ECO:0008006" key="3">
    <source>
        <dbReference type="Google" id="ProtNLM"/>
    </source>
</evidence>
<dbReference type="OrthoDB" id="9785826at2"/>
<reference evidence="1 2" key="1">
    <citation type="submission" date="2019-01" db="EMBL/GenBank/DDBJ databases">
        <authorList>
            <person name="Chen W.-M."/>
        </authorList>
    </citation>
    <scope>NUCLEOTIDE SEQUENCE [LARGE SCALE GENOMIC DNA]</scope>
    <source>
        <strain evidence="1 2">CCP-6</strain>
    </source>
</reference>
<accession>A0A437MGM9</accession>
<protein>
    <recommendedName>
        <fullName evidence="3">PD(D/E)XK endonuclease domain-containing protein</fullName>
    </recommendedName>
</protein>